<dbReference type="SMART" id="SM00507">
    <property type="entry name" value="HNHc"/>
    <property type="match status" value="2"/>
</dbReference>
<evidence type="ECO:0000313" key="3">
    <source>
        <dbReference type="EMBL" id="CAL4801925.1"/>
    </source>
</evidence>
<dbReference type="InterPro" id="IPR054307">
    <property type="entry name" value="I-HmuI_NUMOD-like"/>
</dbReference>
<proteinExistence type="predicted"/>
<evidence type="ECO:0000259" key="1">
    <source>
        <dbReference type="SMART" id="SM00507"/>
    </source>
</evidence>
<dbReference type="OrthoDB" id="409392at2759"/>
<accession>A0A9P1DTN3</accession>
<dbReference type="EMBL" id="CAMXCT010006445">
    <property type="protein sequence ID" value="CAI4014613.1"/>
    <property type="molecule type" value="Genomic_DNA"/>
</dbReference>
<evidence type="ECO:0000313" key="4">
    <source>
        <dbReference type="Proteomes" id="UP001152797"/>
    </source>
</evidence>
<reference evidence="2" key="1">
    <citation type="submission" date="2022-10" db="EMBL/GenBank/DDBJ databases">
        <authorList>
            <person name="Chen Y."/>
            <person name="Dougan E. K."/>
            <person name="Chan C."/>
            <person name="Rhodes N."/>
            <person name="Thang M."/>
        </authorList>
    </citation>
    <scope>NUCLEOTIDE SEQUENCE</scope>
</reference>
<dbReference type="Pfam" id="PF22083">
    <property type="entry name" value="I-HmuI_NUMOD-like"/>
    <property type="match status" value="1"/>
</dbReference>
<dbReference type="InterPro" id="IPR003615">
    <property type="entry name" value="HNH_nuc"/>
</dbReference>
<dbReference type="Gene3D" id="3.90.75.20">
    <property type="match status" value="2"/>
</dbReference>
<keyword evidence="4" id="KW-1185">Reference proteome</keyword>
<dbReference type="Pfam" id="PF13392">
    <property type="entry name" value="HNH_3"/>
    <property type="match status" value="2"/>
</dbReference>
<dbReference type="EMBL" id="CAMXCT020006445">
    <property type="protein sequence ID" value="CAL1167988.1"/>
    <property type="molecule type" value="Genomic_DNA"/>
</dbReference>
<evidence type="ECO:0000313" key="2">
    <source>
        <dbReference type="EMBL" id="CAI4014613.1"/>
    </source>
</evidence>
<sequence>MAPVVIGRLRSCLTPCSFLGFRIVFRQLSSEATQRSSAEKYWQVSSHGRCCDTRGQIKLGHLKADGYAQVNILGHFFRVHRLVAFAFFGPPPSKDAWQVHHRDGDRSNNHMKNLEYVTCSQNVRFSFLNPSRTGSGPAQSKPVMCRPIGCETWTTYSSVTQAAQTLQLSIGTVSKCCRDECPAKGLEFRFRKSADHNLEGEEWRPMLDPESGVEVPGRMVSSLGRIKSRSGVVHRGHLSKQGYYETKIIADPVAKGQLVHRLVAIAFLGYPRSERHIQVNHKDGNKGNNAVVNLEYVTASENAIHRSRMVQSNSERKGGMSPLAKPVWSREFGSTHEWTWHPSMTQAADALGVRLGNISACSRGLQRQTGGFEFHLADAEVVSKLIPGEEWRKVDLPLLLQEKWLRSS</sequence>
<dbReference type="SUPFAM" id="SSF54060">
    <property type="entry name" value="His-Me finger endonucleases"/>
    <property type="match status" value="2"/>
</dbReference>
<organism evidence="2">
    <name type="scientific">Cladocopium goreaui</name>
    <dbReference type="NCBI Taxonomy" id="2562237"/>
    <lineage>
        <taxon>Eukaryota</taxon>
        <taxon>Sar</taxon>
        <taxon>Alveolata</taxon>
        <taxon>Dinophyceae</taxon>
        <taxon>Suessiales</taxon>
        <taxon>Symbiodiniaceae</taxon>
        <taxon>Cladocopium</taxon>
    </lineage>
</organism>
<name>A0A9P1DTN3_9DINO</name>
<dbReference type="EMBL" id="CAMXCT030006445">
    <property type="protein sequence ID" value="CAL4801925.1"/>
    <property type="molecule type" value="Genomic_DNA"/>
</dbReference>
<comment type="caution">
    <text evidence="2">The sequence shown here is derived from an EMBL/GenBank/DDBJ whole genome shotgun (WGS) entry which is preliminary data.</text>
</comment>
<dbReference type="Proteomes" id="UP001152797">
    <property type="component" value="Unassembled WGS sequence"/>
</dbReference>
<protein>
    <submittedName>
        <fullName evidence="3">HNH nuclease domain-containing protein</fullName>
    </submittedName>
</protein>
<reference evidence="3 4" key="2">
    <citation type="submission" date="2024-05" db="EMBL/GenBank/DDBJ databases">
        <authorList>
            <person name="Chen Y."/>
            <person name="Shah S."/>
            <person name="Dougan E. K."/>
            <person name="Thang M."/>
            <person name="Chan C."/>
        </authorList>
    </citation>
    <scope>NUCLEOTIDE SEQUENCE [LARGE SCALE GENOMIC DNA]</scope>
</reference>
<gene>
    <name evidence="2" type="ORF">C1SCF055_LOCUS39505</name>
</gene>
<feature type="domain" description="HNH nuclease" evidence="1">
    <location>
        <begin position="253"/>
        <end position="303"/>
    </location>
</feature>
<dbReference type="InterPro" id="IPR044925">
    <property type="entry name" value="His-Me_finger_sf"/>
</dbReference>
<dbReference type="SUPFAM" id="SSF64496">
    <property type="entry name" value="DNA-binding domain of intron-encoded endonucleases"/>
    <property type="match status" value="1"/>
</dbReference>
<dbReference type="AlphaFoldDB" id="A0A9P1DTN3"/>
<feature type="domain" description="HNH nuclease" evidence="1">
    <location>
        <begin position="73"/>
        <end position="123"/>
    </location>
</feature>